<protein>
    <submittedName>
        <fullName evidence="1">Uncharacterized protein</fullName>
    </submittedName>
</protein>
<comment type="caution">
    <text evidence="1">The sequence shown here is derived from an EMBL/GenBank/DDBJ whole genome shotgun (WGS) entry which is preliminary data.</text>
</comment>
<dbReference type="AlphaFoldDB" id="A0A554LLX8"/>
<sequence>MSETHAQHFPHIIVGNSDSLDTLTKRAKHILNEPSRTILNECGAVVVRVLVTSAQEKVVEECGFQVM</sequence>
<accession>A0A554LLX8</accession>
<organism evidence="1 2">
    <name type="scientific">Candidatus Berkelbacteria bacterium Athens1014_28</name>
    <dbReference type="NCBI Taxonomy" id="2017145"/>
    <lineage>
        <taxon>Bacteria</taxon>
        <taxon>Candidatus Berkelbacteria</taxon>
    </lineage>
</organism>
<dbReference type="EMBL" id="VMGN01000026">
    <property type="protein sequence ID" value="TSC93881.1"/>
    <property type="molecule type" value="Genomic_DNA"/>
</dbReference>
<reference evidence="1 2" key="1">
    <citation type="submission" date="2017-07" db="EMBL/GenBank/DDBJ databases">
        <title>Mechanisms for carbon and nitrogen cycling indicate functional differentiation within the Candidate Phyla Radiation.</title>
        <authorList>
            <person name="Danczak R.E."/>
            <person name="Johnston M.D."/>
            <person name="Kenah C."/>
            <person name="Slattery M."/>
            <person name="Wrighton K.C."/>
            <person name="Wilkins M.J."/>
        </authorList>
    </citation>
    <scope>NUCLEOTIDE SEQUENCE [LARGE SCALE GENOMIC DNA]</scope>
    <source>
        <strain evidence="1">Athens1014_28</strain>
    </source>
</reference>
<gene>
    <name evidence="1" type="ORF">Athens101428_515</name>
</gene>
<dbReference type="Proteomes" id="UP000316495">
    <property type="component" value="Unassembled WGS sequence"/>
</dbReference>
<proteinExistence type="predicted"/>
<evidence type="ECO:0000313" key="1">
    <source>
        <dbReference type="EMBL" id="TSC93881.1"/>
    </source>
</evidence>
<name>A0A554LLX8_9BACT</name>
<evidence type="ECO:0000313" key="2">
    <source>
        <dbReference type="Proteomes" id="UP000316495"/>
    </source>
</evidence>